<dbReference type="AlphaFoldDB" id="A0A2J6TGQ7"/>
<reference evidence="1 2" key="1">
    <citation type="submission" date="2016-04" db="EMBL/GenBank/DDBJ databases">
        <title>A degradative enzymes factory behind the ericoid mycorrhizal symbiosis.</title>
        <authorList>
            <consortium name="DOE Joint Genome Institute"/>
            <person name="Martino E."/>
            <person name="Morin E."/>
            <person name="Grelet G."/>
            <person name="Kuo A."/>
            <person name="Kohler A."/>
            <person name="Daghino S."/>
            <person name="Barry K."/>
            <person name="Choi C."/>
            <person name="Cichocki N."/>
            <person name="Clum A."/>
            <person name="Copeland A."/>
            <person name="Hainaut M."/>
            <person name="Haridas S."/>
            <person name="Labutti K."/>
            <person name="Lindquist E."/>
            <person name="Lipzen A."/>
            <person name="Khouja H.-R."/>
            <person name="Murat C."/>
            <person name="Ohm R."/>
            <person name="Olson A."/>
            <person name="Spatafora J."/>
            <person name="Veneault-Fourrey C."/>
            <person name="Henrissat B."/>
            <person name="Grigoriev I."/>
            <person name="Martin F."/>
            <person name="Perotto S."/>
        </authorList>
    </citation>
    <scope>NUCLEOTIDE SEQUENCE [LARGE SCALE GENOMIC DNA]</scope>
    <source>
        <strain evidence="1 2">E</strain>
    </source>
</reference>
<dbReference type="EMBL" id="KZ613783">
    <property type="protein sequence ID" value="PMD62222.1"/>
    <property type="molecule type" value="Genomic_DNA"/>
</dbReference>
<accession>A0A2J6TGQ7</accession>
<dbReference type="Gene3D" id="3.40.50.1460">
    <property type="match status" value="1"/>
</dbReference>
<dbReference type="Proteomes" id="UP000235371">
    <property type="component" value="Unassembled WGS sequence"/>
</dbReference>
<dbReference type="InParanoid" id="A0A2J6TGQ7"/>
<dbReference type="OrthoDB" id="3223806at2759"/>
<evidence type="ECO:0000313" key="2">
    <source>
        <dbReference type="Proteomes" id="UP000235371"/>
    </source>
</evidence>
<evidence type="ECO:0000313" key="1">
    <source>
        <dbReference type="EMBL" id="PMD62222.1"/>
    </source>
</evidence>
<dbReference type="GeneID" id="36592727"/>
<protein>
    <submittedName>
        <fullName evidence="1">Uncharacterized protein</fullName>
    </submittedName>
</protein>
<sequence length="553" mass="61799">MADEDSRPTHWAVLIGVGLTILRTKPGSLSSGKDRSLKGVVQDIIAISEYLKEGLSTLHQDEAVIPIETPGRLPSPGNVTLSFKRILDLAKPGNHVYIHYSGHGTRRNFDCAVALRAHPQKPGSLELIHPSSYATEYLYGTVLRNAISQMIRIRLSVTLATNVEVRYIEHDSDIDAESEYTDPFAETLNTEERGGVVNLARLLGPEGYAIIAACGPHEVASELEFESGVRRGALSYFLVDTLSTLRKSGVKISNQTHHQHLRAQFHVRLPEQTPMLYGNRGFSFFGDFTDHPHLSMASMHRSLEDGSLILHAEQVHGVHNGDEYALSLFESPENPPAMNSQPIRSKLVTLDPNDMEKIWKGSVWKAALVTSLSPRKIHIQLNSNVPDRDGLIQAAQSSNFLVPSRTEEINQDLVLVLENLTDHPLYLTLFILTEFWEVHNLVSERGEDICLLVLPRVGRETGKLELPLAMSVPEELQRRSQKQTEDVVKIFITSQSSMFPGLLLLKLGHDSQLRGEPDPLQKLLQVLNGGSWRGWNAHGCEWTTRSYFIRTHI</sequence>
<proteinExistence type="predicted"/>
<gene>
    <name evidence="1" type="ORF">K444DRAFT_641659</name>
</gene>
<organism evidence="1 2">
    <name type="scientific">Hyaloscypha bicolor E</name>
    <dbReference type="NCBI Taxonomy" id="1095630"/>
    <lineage>
        <taxon>Eukaryota</taxon>
        <taxon>Fungi</taxon>
        <taxon>Dikarya</taxon>
        <taxon>Ascomycota</taxon>
        <taxon>Pezizomycotina</taxon>
        <taxon>Leotiomycetes</taxon>
        <taxon>Helotiales</taxon>
        <taxon>Hyaloscyphaceae</taxon>
        <taxon>Hyaloscypha</taxon>
        <taxon>Hyaloscypha bicolor</taxon>
    </lineage>
</organism>
<name>A0A2J6TGQ7_9HELO</name>
<dbReference type="RefSeq" id="XP_024739126.1">
    <property type="nucleotide sequence ID" value="XM_024884650.1"/>
</dbReference>
<keyword evidence="2" id="KW-1185">Reference proteome</keyword>